<name>A0A917A7A7_9RHOB</name>
<dbReference type="PANTHER" id="PTHR11496:SF102">
    <property type="entry name" value="ALCOHOL DEHYDROGENASE 4"/>
    <property type="match status" value="1"/>
</dbReference>
<feature type="domain" description="Fe-containing alcohol dehydrogenase-like C-terminal" evidence="4">
    <location>
        <begin position="203"/>
        <end position="368"/>
    </location>
</feature>
<dbReference type="InterPro" id="IPR001670">
    <property type="entry name" value="ADH_Fe/GldA"/>
</dbReference>
<comment type="similarity">
    <text evidence="1">Belongs to the iron-containing alcohol dehydrogenase family.</text>
</comment>
<evidence type="ECO:0000256" key="2">
    <source>
        <dbReference type="ARBA" id="ARBA00023002"/>
    </source>
</evidence>
<dbReference type="Pfam" id="PF25137">
    <property type="entry name" value="ADH_Fe_C"/>
    <property type="match status" value="1"/>
</dbReference>
<keyword evidence="2" id="KW-0560">Oxidoreductase</keyword>
<proteinExistence type="inferred from homology"/>
<dbReference type="RefSeq" id="WP_188477621.1">
    <property type="nucleotide sequence ID" value="NZ_BMFJ01000001.1"/>
</dbReference>
<evidence type="ECO:0000313" key="6">
    <source>
        <dbReference type="Proteomes" id="UP000612855"/>
    </source>
</evidence>
<gene>
    <name evidence="5" type="ORF">GCM10011360_20770</name>
</gene>
<dbReference type="PANTHER" id="PTHR11496">
    <property type="entry name" value="ALCOHOL DEHYDROGENASE"/>
    <property type="match status" value="1"/>
</dbReference>
<comment type="caution">
    <text evidence="5">The sequence shown here is derived from an EMBL/GenBank/DDBJ whole genome shotgun (WGS) entry which is preliminary data.</text>
</comment>
<reference evidence="6" key="1">
    <citation type="journal article" date="2019" name="Int. J. Syst. Evol. Microbiol.">
        <title>The Global Catalogue of Microorganisms (GCM) 10K type strain sequencing project: providing services to taxonomists for standard genome sequencing and annotation.</title>
        <authorList>
            <consortium name="The Broad Institute Genomics Platform"/>
            <consortium name="The Broad Institute Genome Sequencing Center for Infectious Disease"/>
            <person name="Wu L."/>
            <person name="Ma J."/>
        </authorList>
    </citation>
    <scope>NUCLEOTIDE SEQUENCE [LARGE SCALE GENOMIC DNA]</scope>
    <source>
        <strain evidence="6">CGMCC 1.12664</strain>
    </source>
</reference>
<dbReference type="InterPro" id="IPR056798">
    <property type="entry name" value="ADH_Fe_C"/>
</dbReference>
<feature type="domain" description="Alcohol dehydrogenase iron-type/glycerol dehydrogenase GldA" evidence="3">
    <location>
        <begin position="14"/>
        <end position="183"/>
    </location>
</feature>
<dbReference type="AlphaFoldDB" id="A0A917A7A7"/>
<dbReference type="SUPFAM" id="SSF56796">
    <property type="entry name" value="Dehydroquinate synthase-like"/>
    <property type="match status" value="1"/>
</dbReference>
<dbReference type="Pfam" id="PF00465">
    <property type="entry name" value="Fe-ADH"/>
    <property type="match status" value="1"/>
</dbReference>
<dbReference type="GO" id="GO:0004022">
    <property type="term" value="F:alcohol dehydrogenase (NAD+) activity"/>
    <property type="evidence" value="ECO:0007669"/>
    <property type="project" value="TreeGrafter"/>
</dbReference>
<keyword evidence="6" id="KW-1185">Reference proteome</keyword>
<organism evidence="5 6">
    <name type="scientific">Primorskyibacter flagellatus</name>
    <dbReference type="NCBI Taxonomy" id="1387277"/>
    <lineage>
        <taxon>Bacteria</taxon>
        <taxon>Pseudomonadati</taxon>
        <taxon>Pseudomonadota</taxon>
        <taxon>Alphaproteobacteria</taxon>
        <taxon>Rhodobacterales</taxon>
        <taxon>Roseobacteraceae</taxon>
        <taxon>Primorskyibacter</taxon>
    </lineage>
</organism>
<evidence type="ECO:0000313" key="5">
    <source>
        <dbReference type="EMBL" id="GGE32774.1"/>
    </source>
</evidence>
<protein>
    <submittedName>
        <fullName evidence="5">Maleylacetate reductase</fullName>
    </submittedName>
</protein>
<dbReference type="GO" id="GO:0046872">
    <property type="term" value="F:metal ion binding"/>
    <property type="evidence" value="ECO:0007669"/>
    <property type="project" value="InterPro"/>
</dbReference>
<evidence type="ECO:0000259" key="4">
    <source>
        <dbReference type="Pfam" id="PF25137"/>
    </source>
</evidence>
<accession>A0A917A7A7</accession>
<dbReference type="Gene3D" id="1.20.1090.10">
    <property type="entry name" value="Dehydroquinate synthase-like - alpha domain"/>
    <property type="match status" value="1"/>
</dbReference>
<dbReference type="InterPro" id="IPR039697">
    <property type="entry name" value="Alcohol_dehydrogenase_Fe"/>
</dbReference>
<dbReference type="Gene3D" id="3.40.50.1970">
    <property type="match status" value="1"/>
</dbReference>
<dbReference type="EMBL" id="BMFJ01000001">
    <property type="protein sequence ID" value="GGE32774.1"/>
    <property type="molecule type" value="Genomic_DNA"/>
</dbReference>
<sequence length="379" mass="39547">MTITAFTTTKSLTVLRGAGALARLDARLDRLGVTRAFVLTGTSVATRTPLLDDLTAALGPRHAGSFAGIGAHTPMPALIEAVAQARADRADAILSLGGGSVIDAGKIACACLAWDVRTRDDLRARIVARDRGPIPGLPVHLCLPTTASAAEFTTGAGVHDAERQQKTGLNNPALVPDLVVLDPALAQHTPPGLWLSSAIRSVDHAVEALGGDAATPYTDALAEKALALLFDALPRCHADPEDLDAIADVQSATWLAGTACTGAHTGLSHGIGYLFGAHFGVAHGHCSCITLPHVMDWNGAAGNKADRVLRHLTGRAGAEAVDALIRGLGLPRRLSEVSDRTPEELAALAPLVMELRHVSQNPRRLETEAEAGDLLARMY</sequence>
<evidence type="ECO:0000259" key="3">
    <source>
        <dbReference type="Pfam" id="PF00465"/>
    </source>
</evidence>
<evidence type="ECO:0000256" key="1">
    <source>
        <dbReference type="ARBA" id="ARBA00007358"/>
    </source>
</evidence>
<dbReference type="Proteomes" id="UP000612855">
    <property type="component" value="Unassembled WGS sequence"/>
</dbReference>